<dbReference type="AlphaFoldDB" id="A0A3P7P789"/>
<accession>A0A3P7P789</accession>
<dbReference type="OrthoDB" id="416585at2759"/>
<dbReference type="Proteomes" id="UP000281553">
    <property type="component" value="Unassembled WGS sequence"/>
</dbReference>
<organism evidence="1 2">
    <name type="scientific">Dibothriocephalus latus</name>
    <name type="common">Fish tapeworm</name>
    <name type="synonym">Diphyllobothrium latum</name>
    <dbReference type="NCBI Taxonomy" id="60516"/>
    <lineage>
        <taxon>Eukaryota</taxon>
        <taxon>Metazoa</taxon>
        <taxon>Spiralia</taxon>
        <taxon>Lophotrochozoa</taxon>
        <taxon>Platyhelminthes</taxon>
        <taxon>Cestoda</taxon>
        <taxon>Eucestoda</taxon>
        <taxon>Diphyllobothriidea</taxon>
        <taxon>Diphyllobothriidae</taxon>
        <taxon>Dibothriocephalus</taxon>
    </lineage>
</organism>
<keyword evidence="2" id="KW-1185">Reference proteome</keyword>
<reference evidence="1 2" key="1">
    <citation type="submission" date="2018-11" db="EMBL/GenBank/DDBJ databases">
        <authorList>
            <consortium name="Pathogen Informatics"/>
        </authorList>
    </citation>
    <scope>NUCLEOTIDE SEQUENCE [LARGE SCALE GENOMIC DNA]</scope>
</reference>
<gene>
    <name evidence="1" type="ORF">DILT_LOCUS17629</name>
</gene>
<evidence type="ECO:0000313" key="1">
    <source>
        <dbReference type="EMBL" id="VDN38551.1"/>
    </source>
</evidence>
<dbReference type="EMBL" id="UYRU01093378">
    <property type="protein sequence ID" value="VDN38551.1"/>
    <property type="molecule type" value="Genomic_DNA"/>
</dbReference>
<sequence length="98" mass="10643">MLSIPVSLSSTAPPSPCGPILFSDPPVVLAHKIPNVLDGTSLPEWKKASIAERLRVQYESQALSLDDFMELFKLLDLPSTAKKVGSTSQSSSLYKRLT</sequence>
<protein>
    <submittedName>
        <fullName evidence="1">Uncharacterized protein</fullName>
    </submittedName>
</protein>
<proteinExistence type="predicted"/>
<evidence type="ECO:0000313" key="2">
    <source>
        <dbReference type="Proteomes" id="UP000281553"/>
    </source>
</evidence>
<name>A0A3P7P789_DIBLA</name>